<dbReference type="VEuPathDB" id="VectorBase:CSON011560"/>
<dbReference type="EMBL" id="UFQT01000504">
    <property type="protein sequence ID" value="SSX24841.1"/>
    <property type="molecule type" value="Genomic_DNA"/>
</dbReference>
<reference evidence="3" key="2">
    <citation type="submission" date="2018-07" db="EMBL/GenBank/DDBJ databases">
        <authorList>
            <person name="Quirk P.G."/>
            <person name="Krulwich T.A."/>
        </authorList>
    </citation>
    <scope>NUCLEOTIDE SEQUENCE</scope>
</reference>
<keyword evidence="1" id="KW-1133">Transmembrane helix</keyword>
<organism evidence="2">
    <name type="scientific">Culicoides sonorensis</name>
    <name type="common">Biting midge</name>
    <dbReference type="NCBI Taxonomy" id="179676"/>
    <lineage>
        <taxon>Eukaryota</taxon>
        <taxon>Metazoa</taxon>
        <taxon>Ecdysozoa</taxon>
        <taxon>Arthropoda</taxon>
        <taxon>Hexapoda</taxon>
        <taxon>Insecta</taxon>
        <taxon>Pterygota</taxon>
        <taxon>Neoptera</taxon>
        <taxon>Endopterygota</taxon>
        <taxon>Diptera</taxon>
        <taxon>Nematocera</taxon>
        <taxon>Chironomoidea</taxon>
        <taxon>Ceratopogonidae</taxon>
        <taxon>Ceratopogoninae</taxon>
        <taxon>Culicoides</taxon>
        <taxon>Monoculicoides</taxon>
    </lineage>
</organism>
<name>A0A336KJ56_CULSO</name>
<feature type="transmembrane region" description="Helical" evidence="1">
    <location>
        <begin position="43"/>
        <end position="63"/>
    </location>
</feature>
<keyword evidence="1" id="KW-0812">Transmembrane</keyword>
<evidence type="ECO:0000256" key="1">
    <source>
        <dbReference type="SAM" id="Phobius"/>
    </source>
</evidence>
<dbReference type="AlphaFoldDB" id="A0A336KJ56"/>
<sequence>MDNGSLDVHILCKSFEEDQIGLLEIPKMYRVHMSCQVTSDIKLFFANLAFMCLPIGFLSAASYTQDEVLLHALSA</sequence>
<accession>A0A336KJ56</accession>
<proteinExistence type="predicted"/>
<dbReference type="EMBL" id="UFQS01000504">
    <property type="protein sequence ID" value="SSX04477.1"/>
    <property type="molecule type" value="Genomic_DNA"/>
</dbReference>
<evidence type="ECO:0000313" key="2">
    <source>
        <dbReference type="EMBL" id="SSX04477.1"/>
    </source>
</evidence>
<protein>
    <submittedName>
        <fullName evidence="2">CSON011560 protein</fullName>
    </submittedName>
</protein>
<keyword evidence="1" id="KW-0472">Membrane</keyword>
<evidence type="ECO:0000313" key="3">
    <source>
        <dbReference type="EMBL" id="SSX24841.1"/>
    </source>
</evidence>
<gene>
    <name evidence="2" type="primary">CSON011560</name>
</gene>
<reference evidence="2" key="1">
    <citation type="submission" date="2018-04" db="EMBL/GenBank/DDBJ databases">
        <authorList>
            <person name="Go L.Y."/>
            <person name="Mitchell J.A."/>
        </authorList>
    </citation>
    <scope>NUCLEOTIDE SEQUENCE</scope>
    <source>
        <tissue evidence="2">Whole organism</tissue>
    </source>
</reference>